<organism evidence="2 3">
    <name type="scientific">Nocardia yunnanensis</name>
    <dbReference type="NCBI Taxonomy" id="2382165"/>
    <lineage>
        <taxon>Bacteria</taxon>
        <taxon>Bacillati</taxon>
        <taxon>Actinomycetota</taxon>
        <taxon>Actinomycetes</taxon>
        <taxon>Mycobacteriales</taxon>
        <taxon>Nocardiaceae</taxon>
        <taxon>Nocardia</taxon>
    </lineage>
</organism>
<gene>
    <name evidence="2" type="ORF">D7D52_20595</name>
</gene>
<dbReference type="RefSeq" id="WP_120738751.1">
    <property type="nucleotide sequence ID" value="NZ_CP032568.1"/>
</dbReference>
<dbReference type="EMBL" id="CP032568">
    <property type="protein sequence ID" value="AYF75843.1"/>
    <property type="molecule type" value="Genomic_DNA"/>
</dbReference>
<reference evidence="2 3" key="1">
    <citation type="submission" date="2018-09" db="EMBL/GenBank/DDBJ databases">
        <title>Nocardia yunnanensis sp. nov., an actinomycete isolated from a soil sample.</title>
        <authorList>
            <person name="Zhang J."/>
        </authorList>
    </citation>
    <scope>NUCLEOTIDE SEQUENCE [LARGE SCALE GENOMIC DNA]</scope>
    <source>
        <strain evidence="2 3">CFHS0054</strain>
    </source>
</reference>
<keyword evidence="1" id="KW-0472">Membrane</keyword>
<sequence>MTEQRKTPRSHAGEGIEDGVNVVGVVLVVLGVVALALALVAGGYGFGGWAIVGAVACVLLLFAGTVVLALEWRRRRQRKPDDYVRQGH</sequence>
<keyword evidence="3" id="KW-1185">Reference proteome</keyword>
<proteinExistence type="predicted"/>
<evidence type="ECO:0000313" key="2">
    <source>
        <dbReference type="EMBL" id="AYF75843.1"/>
    </source>
</evidence>
<dbReference type="Proteomes" id="UP000267164">
    <property type="component" value="Chromosome"/>
</dbReference>
<protein>
    <submittedName>
        <fullName evidence="2">Uncharacterized protein</fullName>
    </submittedName>
</protein>
<evidence type="ECO:0000313" key="3">
    <source>
        <dbReference type="Proteomes" id="UP000267164"/>
    </source>
</evidence>
<dbReference type="KEGG" id="nyu:D7D52_20595"/>
<keyword evidence="1" id="KW-0812">Transmembrane</keyword>
<keyword evidence="1" id="KW-1133">Transmembrane helix</keyword>
<feature type="transmembrane region" description="Helical" evidence="1">
    <location>
        <begin position="46"/>
        <end position="70"/>
    </location>
</feature>
<dbReference type="AlphaFoldDB" id="A0A386ZF61"/>
<accession>A0A386ZF61</accession>
<feature type="transmembrane region" description="Helical" evidence="1">
    <location>
        <begin position="20"/>
        <end position="40"/>
    </location>
</feature>
<evidence type="ECO:0000256" key="1">
    <source>
        <dbReference type="SAM" id="Phobius"/>
    </source>
</evidence>
<name>A0A386ZF61_9NOCA</name>